<dbReference type="SUPFAM" id="SSF53300">
    <property type="entry name" value="vWA-like"/>
    <property type="match status" value="1"/>
</dbReference>
<reference evidence="4" key="1">
    <citation type="submission" date="2023-11" db="EMBL/GenBank/DDBJ databases">
        <authorList>
            <person name="De Vega J J."/>
            <person name="De Vega J J."/>
        </authorList>
    </citation>
    <scope>NUCLEOTIDE SEQUENCE</scope>
</reference>
<dbReference type="Gene3D" id="3.40.50.410">
    <property type="entry name" value="von Willebrand factor, type A domain"/>
    <property type="match status" value="1"/>
</dbReference>
<feature type="compositionally biased region" description="Acidic residues" evidence="1">
    <location>
        <begin position="749"/>
        <end position="758"/>
    </location>
</feature>
<proteinExistence type="predicted"/>
<dbReference type="PANTHER" id="PTHR45737">
    <property type="entry name" value="VON WILLEBRAND FACTOR A DOMAIN-CONTAINING PROTEIN 5A"/>
    <property type="match status" value="1"/>
</dbReference>
<evidence type="ECO:0000259" key="3">
    <source>
        <dbReference type="PROSITE" id="PS51468"/>
    </source>
</evidence>
<feature type="domain" description="VIT" evidence="3">
    <location>
        <begin position="12"/>
        <end position="145"/>
    </location>
</feature>
<dbReference type="Pfam" id="PF08487">
    <property type="entry name" value="VIT"/>
    <property type="match status" value="1"/>
</dbReference>
<dbReference type="SMART" id="SM00327">
    <property type="entry name" value="VWA"/>
    <property type="match status" value="1"/>
</dbReference>
<dbReference type="PROSITE" id="PS50234">
    <property type="entry name" value="VWFA"/>
    <property type="match status" value="1"/>
</dbReference>
<evidence type="ECO:0000313" key="5">
    <source>
        <dbReference type="Proteomes" id="UP001295794"/>
    </source>
</evidence>
<dbReference type="InterPro" id="IPR013694">
    <property type="entry name" value="VIT"/>
</dbReference>
<dbReference type="Proteomes" id="UP001295794">
    <property type="component" value="Unassembled WGS sequence"/>
</dbReference>
<evidence type="ECO:0000256" key="1">
    <source>
        <dbReference type="SAM" id="MobiDB-lite"/>
    </source>
</evidence>
<dbReference type="InterPro" id="IPR002035">
    <property type="entry name" value="VWF_A"/>
</dbReference>
<keyword evidence="5" id="KW-1185">Reference proteome</keyword>
<dbReference type="EMBL" id="CAVNYO010000169">
    <property type="protein sequence ID" value="CAK5270930.1"/>
    <property type="molecule type" value="Genomic_DNA"/>
</dbReference>
<evidence type="ECO:0000259" key="2">
    <source>
        <dbReference type="PROSITE" id="PS50234"/>
    </source>
</evidence>
<evidence type="ECO:0000313" key="4">
    <source>
        <dbReference type="EMBL" id="CAK5270930.1"/>
    </source>
</evidence>
<feature type="compositionally biased region" description="Pro residues" evidence="1">
    <location>
        <begin position="699"/>
        <end position="721"/>
    </location>
</feature>
<sequence length="888" mass="94419">MSSHSPIFGLYCLPSGASAACTPVSFPLLSVRVSARLTDLSAQVTLVQTYLNATAPEVPTSTEARYAFPVPARAVVHSFTMIRADGTRVVGRVQEKRAARKTYDSAVQRGKQAGILEQSTPDVFRVSVGNIPPNEEVRIELVYATELTEDEENDSVRFHVPMHIGARYGAAPAELGGFGSQNVPSHGVFLEMITHIESTSPISKIGSPSHTVSTELGPDPALPNASQLPFSHYARVSLSSDAQLQKDFVLTVKSAGLDAPRCVAETRDGEVAMGLTFVPRFVLPPVARQEYIFLVDRSGSMDGQRMVAARKALVVMLRSLPHRDSSSLFNIASFGSDCTLLWPQGSRAYNQETLEQATEHVDSMRATYGGTEIRYALQTCFAKRQSDRPTSIFMLTDGDAWDLAGVLELVKGTVNEHPVRVFVLGIGDAVSTAMCEGIARVGNGACMFVGESETKFTGKVARLLKAAKTPVIGDVHVDWGSTVVSDEAEEEFELLECPPAPQTKRSAKLNVFDCDVDVLESDDSPAPPPSLEINLPPIPSAQQSPFKIRSLLPGVRCTVYAILQSSQIPPKVALRGSTTDGATIELPVDVTASCLGTTALHAISARKIIQDLEDGQHGLARDGDPDLLTRTVNAAIVRLGTKYGIASSQTSFVAVDETIESVDANEVETFEEGLNSLRTLASASASSAPSAGVHMPASAAPPPPMLIAAPPPPPRAPPPGSVAPSSSSESDDTDGTGSDAGSHTALPVDDAEESDDDMGFGVFDGGTPPPHVDSDPLVEPDPLEALARLQSFDGAFSAQVLDLAFMHLTVDRAGLRALLSLPAGLKDEDVLLATVLAMAYLSSQLGGDVERECWEDMYSKAHDYVCDALGWQSAQLMASQAKAVDVFG</sequence>
<protein>
    <submittedName>
        <fullName evidence="4">Uncharacterized protein</fullName>
    </submittedName>
</protein>
<accession>A0AAD2H8T8</accession>
<name>A0AAD2H8T8_9AGAR</name>
<gene>
    <name evidence="4" type="ORF">MYCIT1_LOCUS15731</name>
</gene>
<dbReference type="InterPro" id="IPR036465">
    <property type="entry name" value="vWFA_dom_sf"/>
</dbReference>
<dbReference type="PANTHER" id="PTHR45737:SF6">
    <property type="entry name" value="VON WILLEBRAND FACTOR A DOMAIN-CONTAINING PROTEIN 5A"/>
    <property type="match status" value="1"/>
</dbReference>
<dbReference type="Pfam" id="PF13768">
    <property type="entry name" value="VWA_3"/>
    <property type="match status" value="1"/>
</dbReference>
<feature type="region of interest" description="Disordered" evidence="1">
    <location>
        <begin position="688"/>
        <end position="773"/>
    </location>
</feature>
<comment type="caution">
    <text evidence="4">The sequence shown here is derived from an EMBL/GenBank/DDBJ whole genome shotgun (WGS) entry which is preliminary data.</text>
</comment>
<feature type="domain" description="VWFA" evidence="2">
    <location>
        <begin position="290"/>
        <end position="467"/>
    </location>
</feature>
<dbReference type="PROSITE" id="PS51468">
    <property type="entry name" value="VIT"/>
    <property type="match status" value="1"/>
</dbReference>
<organism evidence="4 5">
    <name type="scientific">Mycena citricolor</name>
    <dbReference type="NCBI Taxonomy" id="2018698"/>
    <lineage>
        <taxon>Eukaryota</taxon>
        <taxon>Fungi</taxon>
        <taxon>Dikarya</taxon>
        <taxon>Basidiomycota</taxon>
        <taxon>Agaricomycotina</taxon>
        <taxon>Agaricomycetes</taxon>
        <taxon>Agaricomycetidae</taxon>
        <taxon>Agaricales</taxon>
        <taxon>Marasmiineae</taxon>
        <taxon>Mycenaceae</taxon>
        <taxon>Mycena</taxon>
    </lineage>
</organism>
<dbReference type="SMART" id="SM00609">
    <property type="entry name" value="VIT"/>
    <property type="match status" value="1"/>
</dbReference>
<dbReference type="AlphaFoldDB" id="A0AAD2H8T8"/>